<organism evidence="1 2">
    <name type="scientific">Philodulcilactobacillus myokoensis</name>
    <dbReference type="NCBI Taxonomy" id="2929573"/>
    <lineage>
        <taxon>Bacteria</taxon>
        <taxon>Bacillati</taxon>
        <taxon>Bacillota</taxon>
        <taxon>Bacilli</taxon>
        <taxon>Lactobacillales</taxon>
        <taxon>Lactobacillaceae</taxon>
        <taxon>Philodulcilactobacillus</taxon>
    </lineage>
</organism>
<evidence type="ECO:0000313" key="1">
    <source>
        <dbReference type="EMBL" id="GLB46273.1"/>
    </source>
</evidence>
<protein>
    <submittedName>
        <fullName evidence="1">Uncharacterized protein</fullName>
    </submittedName>
</protein>
<sequence>MNYVLIDDANEFKIDYLYSAISLLDEYDNLHFIVTIRNYAVDNFRHNIKDYEYKLFNLEAAKRKTVESIINEDDFISKNPLIKDKILNLSHSNPRQAIIAVKLVKLKGENILNNSNGIMINYYSQIIKDANISDSYLKTLFIIAVFNKIKYRDESKIDGLIKMMGLNHNQFVKNIIQLSDKEICNIYQKEVASISDQSLKDYVLYLFLFGSKKFTLNDLLSILFNCGFSYLLNALEHAKSVKFSNDERYLLKNAVYNFYRHSGEKLSKQQKIEFLKEFGNFLESDVLRLGIYLADNVEIKNRNINFNLNQLNQKYNNTQCDNFLSLLKILLKNDFKKYYGSVIELSITYLQRDNSTINIFENFFVDMFGIDPILKDQLFHLRLGLPIFHNWIIKSIPIINECLLFTMRGILKPRGSKTVYINDTYGIVNYHLNDSLFDEKILKQIFDILKVIANQNKFPKNSLLKFIPNNLIYDKHNFKITKTSLRHILKIASDSESMDINKYDIDFIKLEIVHIDYLAGKISLNDVIKSFNPFQKCFWIMNNYCDKNQYGVFNENLLLNDYTNNVINKLNDFAFDLSLCLNSNLSNSSSIRYNFANIVKLISSKEKHDLLKELLKIGLKNVNYLTSCVIVEEYGIVNFLNDFKDQYKNSIMLMYFVYSTKSDPTINDVDILFDLMSRLDEHDWLNVSYENMNSGYQKNTKIIDLFVDKTIEYSSYDNFQFNSKESADNIFNNVSSKNKLIKCYLRGFYFTIVNSIDIDFKNNLFLLIKDDSDFQRSILNLLFNKNNQIYWNNTPEIYLKMSLLWESSFFRNLIKEKIYSKQFNPLNSAWNFILHPKNYSSDNWLLSNLKITSEINEAQNIMQLINLYFSYDKAIPFFKVIASKHFSLNKFKLYKIENSWFGSEIPSIKENISFIKKITPFFSSAEDILYLNTNEEILQNRIRQVTIDDYVYDI</sequence>
<comment type="caution">
    <text evidence="1">The sequence shown here is derived from an EMBL/GenBank/DDBJ whole genome shotgun (WGS) entry which is preliminary data.</text>
</comment>
<proteinExistence type="predicted"/>
<dbReference type="AlphaFoldDB" id="A0A9W6B0M5"/>
<name>A0A9W6B0M5_9LACO</name>
<dbReference type="EMBL" id="BRPL01000002">
    <property type="protein sequence ID" value="GLB46273.1"/>
    <property type="molecule type" value="Genomic_DNA"/>
</dbReference>
<evidence type="ECO:0000313" key="2">
    <source>
        <dbReference type="Proteomes" id="UP001144204"/>
    </source>
</evidence>
<reference evidence="1" key="2">
    <citation type="journal article" date="2023" name="PLoS ONE">
        <title>Philodulcilactobacillus myokoensis gen. nov., sp. nov., a fructophilic, acidophilic, and agar-phobic lactic acid bacterium isolated from fermented vegetable extracts.</title>
        <authorList>
            <person name="Kouya T."/>
            <person name="Ishiyama Y."/>
            <person name="Ohashi S."/>
            <person name="Kumakubo R."/>
            <person name="Yamazaki T."/>
            <person name="Otaki T."/>
        </authorList>
    </citation>
    <scope>NUCLEOTIDE SEQUENCE</scope>
    <source>
        <strain evidence="1">WR16-4</strain>
    </source>
</reference>
<dbReference type="Proteomes" id="UP001144204">
    <property type="component" value="Unassembled WGS sequence"/>
</dbReference>
<gene>
    <name evidence="1" type="ORF">WR164_02520</name>
</gene>
<keyword evidence="2" id="KW-1185">Reference proteome</keyword>
<accession>A0A9W6B0M5</accession>
<reference evidence="1" key="1">
    <citation type="submission" date="2022-07" db="EMBL/GenBank/DDBJ databases">
        <authorList>
            <person name="Kouya T."/>
            <person name="Ishiyama Y."/>
        </authorList>
    </citation>
    <scope>NUCLEOTIDE SEQUENCE</scope>
    <source>
        <strain evidence="1">WR16-4</strain>
    </source>
</reference>